<protein>
    <submittedName>
        <fullName evidence="3">6-bladed beta-propeller</fullName>
    </submittedName>
</protein>
<keyword evidence="4" id="KW-1185">Reference proteome</keyword>
<dbReference type="EMBL" id="CP045997">
    <property type="protein sequence ID" value="QHV93550.1"/>
    <property type="molecule type" value="Genomic_DNA"/>
</dbReference>
<name>A0A6P1VNJ2_9BACT</name>
<dbReference type="PROSITE" id="PS51318">
    <property type="entry name" value="TAT"/>
    <property type="match status" value="1"/>
</dbReference>
<reference evidence="3 4" key="1">
    <citation type="submission" date="2019-11" db="EMBL/GenBank/DDBJ databases">
        <title>Spirosoma endbachense sp. nov., isolated from a natural salt meadow.</title>
        <authorList>
            <person name="Rojas J."/>
            <person name="Ambika Manirajan B."/>
            <person name="Ratering S."/>
            <person name="Suarez C."/>
            <person name="Geissler-Plaum R."/>
            <person name="Schnell S."/>
        </authorList>
    </citation>
    <scope>NUCLEOTIDE SEQUENCE [LARGE SCALE GENOMIC DNA]</scope>
    <source>
        <strain evidence="3 4">I-24</strain>
    </source>
</reference>
<dbReference type="GO" id="GO:0005576">
    <property type="term" value="C:extracellular region"/>
    <property type="evidence" value="ECO:0007669"/>
    <property type="project" value="TreeGrafter"/>
</dbReference>
<sequence length="366" mass="40966">MTMNQTRRTFLKQSTAVVAGSLAVNLVGYARNQDHEIIGHGNYRYRVNKEWGVLDPAKTPVFNCHEMVSDSKGRLIMINDEVKNNVLIYDRSGKLLDSWGTRYPGGHGLTLAKEGGEDVLFITDCGYFFGRDNKWHAQSGGIFKTTVDGSLIFSIGHPSTIGVYKPEQKFMPTEVAVAPNGDFYVADGYGSDYIIQYNHQGQYIRHFGGHANANPDHNLNNAHGVAVDLRQPNHPKLICTSREDNAFKFFTLDGKYLETVQLPGAYVCRPVVHGENIYAGVCWSKSRETGKRFDNSGFVTILDKNNRVVSNPGGTAPVYNNGALQQLFQDGNTFYHGHDVCVDEDQNLYVCQWNANRTYPIKLERV</sequence>
<keyword evidence="2" id="KW-0325">Glycoprotein</keyword>
<dbReference type="SUPFAM" id="SSF63829">
    <property type="entry name" value="Calcium-dependent phosphotriesterase"/>
    <property type="match status" value="1"/>
</dbReference>
<dbReference type="PANTHER" id="PTHR10680">
    <property type="entry name" value="PEPTIDYL-GLYCINE ALPHA-AMIDATING MONOOXYGENASE"/>
    <property type="match status" value="1"/>
</dbReference>
<keyword evidence="1" id="KW-0732">Signal</keyword>
<organism evidence="3 4">
    <name type="scientific">Spirosoma endbachense</name>
    <dbReference type="NCBI Taxonomy" id="2666025"/>
    <lineage>
        <taxon>Bacteria</taxon>
        <taxon>Pseudomonadati</taxon>
        <taxon>Bacteroidota</taxon>
        <taxon>Cytophagia</taxon>
        <taxon>Cytophagales</taxon>
        <taxon>Cytophagaceae</taxon>
        <taxon>Spirosoma</taxon>
    </lineage>
</organism>
<dbReference type="AlphaFoldDB" id="A0A6P1VNJ2"/>
<dbReference type="InterPro" id="IPR006311">
    <property type="entry name" value="TAT_signal"/>
</dbReference>
<gene>
    <name evidence="3" type="ORF">GJR95_00200</name>
</gene>
<accession>A0A6P1VNJ2</accession>
<dbReference type="KEGG" id="senf:GJR95_00200"/>
<evidence type="ECO:0000313" key="4">
    <source>
        <dbReference type="Proteomes" id="UP000464577"/>
    </source>
</evidence>
<proteinExistence type="predicted"/>
<evidence type="ECO:0000256" key="2">
    <source>
        <dbReference type="ARBA" id="ARBA00023180"/>
    </source>
</evidence>
<dbReference type="Proteomes" id="UP000464577">
    <property type="component" value="Chromosome"/>
</dbReference>
<dbReference type="Gene3D" id="2.120.10.30">
    <property type="entry name" value="TolB, C-terminal domain"/>
    <property type="match status" value="1"/>
</dbReference>
<dbReference type="PANTHER" id="PTHR10680:SF28">
    <property type="entry name" value="SMP-30_GLUCONOLACTONASE_LRE-LIKE REGION DOMAIN-CONTAINING PROTEIN"/>
    <property type="match status" value="1"/>
</dbReference>
<evidence type="ECO:0000313" key="3">
    <source>
        <dbReference type="EMBL" id="QHV93550.1"/>
    </source>
</evidence>
<evidence type="ECO:0000256" key="1">
    <source>
        <dbReference type="ARBA" id="ARBA00022729"/>
    </source>
</evidence>
<dbReference type="InterPro" id="IPR011042">
    <property type="entry name" value="6-blade_b-propeller_TolB-like"/>
</dbReference>